<sequence>MKSLISLLFFLFFFCAFSQVSKRTATIIKPLEKEILFYSSDDKEIKKIEELLFKGASPEELVYLAEKGKNVHIKAVAIDVLVHKKEGDKILEVFKKNLHSKDKLDYRGGCIVSEHLLSAYIFESVSVGDNFSEKEQENLHREMISIALNAQPVNAELLETLTYDLPLDHDSYTKIRRLVMETKSPILLVNLAKYKNPNDIELIKSFGKQAYPAIQEFPDPAFLPMMKERINDSSDFAFMFALSEFCGEEAKENVIKAIEYNKKINKEKDCGGNCLAFLYQQISIKKCTLYDSVLADLWGTDKIISFDILEAYEKTHTPKETAKFLLDGFLKPGQAEVIAVNAYDMDHVEDDVSGEMTFDDNLRLVTLLEKTKKISKETYEKAVRNALQYLDDLDLNRFISKLKDNDAVLQHKDVLLDRVRNNENAYGALDIMDGLKMLKDEKLFSEGAAIIVSRKKEFKKFPVWEENYKNFIRENNIKE</sequence>
<reference evidence="3" key="1">
    <citation type="submission" date="2018-11" db="EMBL/GenBank/DDBJ databases">
        <title>Proposal to divide the Flavobacteriaceae and reorganize its genera based on Amino Acid Identity values calculated from whole genome sequences.</title>
        <authorList>
            <person name="Nicholson A.C."/>
            <person name="Gulvik C.A."/>
            <person name="Whitney A.M."/>
            <person name="Humrighouse B.W."/>
            <person name="Bell M."/>
            <person name="Holmes B."/>
            <person name="Steigerwalt A.G."/>
            <person name="Villarma A."/>
            <person name="Sheth M."/>
            <person name="Batra D."/>
            <person name="Pryor J."/>
            <person name="Bernardet J.-F."/>
            <person name="Hugo C."/>
            <person name="Kampfer P."/>
            <person name="Newman J."/>
            <person name="McQuiston J.R."/>
        </authorList>
    </citation>
    <scope>NUCLEOTIDE SEQUENCE [LARGE SCALE GENOMIC DNA]</scope>
    <source>
        <strain evidence="3">G0188</strain>
    </source>
</reference>
<evidence type="ECO:0000313" key="3">
    <source>
        <dbReference type="Proteomes" id="UP000273270"/>
    </source>
</evidence>
<keyword evidence="1" id="KW-0732">Signal</keyword>
<feature type="signal peptide" evidence="1">
    <location>
        <begin position="1"/>
        <end position="18"/>
    </location>
</feature>
<dbReference type="RefSeq" id="WP_123876629.1">
    <property type="nucleotide sequence ID" value="NZ_CP033920.1"/>
</dbReference>
<accession>A0A3G6NIJ3</accession>
<organism evidence="2 3">
    <name type="scientific">Chryseobacterium carnipullorum</name>
    <dbReference type="NCBI Taxonomy" id="1124835"/>
    <lineage>
        <taxon>Bacteria</taxon>
        <taxon>Pseudomonadati</taxon>
        <taxon>Bacteroidota</taxon>
        <taxon>Flavobacteriia</taxon>
        <taxon>Flavobacteriales</taxon>
        <taxon>Weeksellaceae</taxon>
        <taxon>Chryseobacterium group</taxon>
        <taxon>Chryseobacterium</taxon>
    </lineage>
</organism>
<gene>
    <name evidence="2" type="ORF">EG346_00315</name>
</gene>
<name>A0A3G6NIJ3_CHRCU</name>
<dbReference type="OrthoDB" id="834588at2"/>
<dbReference type="EMBL" id="CP033920">
    <property type="protein sequence ID" value="AZA46755.1"/>
    <property type="molecule type" value="Genomic_DNA"/>
</dbReference>
<dbReference type="KEGG" id="ccau:EG346_00315"/>
<dbReference type="AlphaFoldDB" id="A0A3G6NIJ3"/>
<feature type="chain" id="PRO_5018292235" evidence="1">
    <location>
        <begin position="19"/>
        <end position="479"/>
    </location>
</feature>
<protein>
    <submittedName>
        <fullName evidence="2">Uncharacterized protein</fullName>
    </submittedName>
</protein>
<keyword evidence="3" id="KW-1185">Reference proteome</keyword>
<dbReference type="Proteomes" id="UP000273270">
    <property type="component" value="Chromosome"/>
</dbReference>
<evidence type="ECO:0000313" key="2">
    <source>
        <dbReference type="EMBL" id="AZA46755.1"/>
    </source>
</evidence>
<evidence type="ECO:0000256" key="1">
    <source>
        <dbReference type="SAM" id="SignalP"/>
    </source>
</evidence>
<proteinExistence type="predicted"/>